<sequence>MVSSSLLLALIPAVAAGPLACKAPADAQPPTACKAPAPKPPAACKPKPAASACTAPKGGFTIKAKSLYPENADFDTSRCVTYISNLYNSTVTVYDAAKNDVTNVLTFDGITNEKAFHISGVQRDDKHDMLTISANAGAAFDTQGGDISGSNMLLQYNLTAGALAWQKDLTLTSNGVYGGFQDMEHDAAGNAFVIGTFPSSILKVSADGNTVDEWFVSNKTGVTPKPHGFTGIAKFDDSRRVLVTDGETGQLLKFDLAAPKGVPVVVPIGDEKIGADLDGAYLPPLHKNTVLLVSDNTLGTVVLRSKDGNWDAAERLGVVPKPAADTEGFAVATVQIADRIYAVTEYFGDAPDPKNATDTRTLLREDYPWYDITDDVQKLLK</sequence>
<organism evidence="2 3">
    <name type="scientific">Cordyceps fumosorosea (strain ARSEF 2679)</name>
    <name type="common">Isaria fumosorosea</name>
    <dbReference type="NCBI Taxonomy" id="1081104"/>
    <lineage>
        <taxon>Eukaryota</taxon>
        <taxon>Fungi</taxon>
        <taxon>Dikarya</taxon>
        <taxon>Ascomycota</taxon>
        <taxon>Pezizomycotina</taxon>
        <taxon>Sordariomycetes</taxon>
        <taxon>Hypocreomycetidae</taxon>
        <taxon>Hypocreales</taxon>
        <taxon>Cordycipitaceae</taxon>
        <taxon>Cordyceps</taxon>
    </lineage>
</organism>
<proteinExistence type="predicted"/>
<feature type="chain" id="PRO_5007894999" evidence="1">
    <location>
        <begin position="17"/>
        <end position="381"/>
    </location>
</feature>
<dbReference type="SUPFAM" id="SSF63829">
    <property type="entry name" value="Calcium-dependent phosphotriesterase"/>
    <property type="match status" value="1"/>
</dbReference>
<dbReference type="AlphaFoldDB" id="A0A167ZFW4"/>
<keyword evidence="3" id="KW-1185">Reference proteome</keyword>
<accession>A0A167ZFW4</accession>
<comment type="caution">
    <text evidence="2">The sequence shown here is derived from an EMBL/GenBank/DDBJ whole genome shotgun (WGS) entry which is preliminary data.</text>
</comment>
<dbReference type="EMBL" id="AZHB01000007">
    <property type="protein sequence ID" value="OAA67467.1"/>
    <property type="molecule type" value="Genomic_DNA"/>
</dbReference>
<dbReference type="InterPro" id="IPR054550">
    <property type="entry name" value="Mala_s_1-like"/>
</dbReference>
<dbReference type="Proteomes" id="UP000076744">
    <property type="component" value="Unassembled WGS sequence"/>
</dbReference>
<dbReference type="STRING" id="1081104.A0A167ZFW4"/>
<protein>
    <submittedName>
        <fullName evidence="2">Six-bladed beta-propeller, TolB-like protein</fullName>
    </submittedName>
</protein>
<reference evidence="2 3" key="1">
    <citation type="journal article" date="2016" name="Genome Biol. Evol.">
        <title>Divergent and convergent evolution of fungal pathogenicity.</title>
        <authorList>
            <person name="Shang Y."/>
            <person name="Xiao G."/>
            <person name="Zheng P."/>
            <person name="Cen K."/>
            <person name="Zhan S."/>
            <person name="Wang C."/>
        </authorList>
    </citation>
    <scope>NUCLEOTIDE SEQUENCE [LARGE SCALE GENOMIC DNA]</scope>
    <source>
        <strain evidence="2 3">ARSEF 2679</strain>
    </source>
</reference>
<evidence type="ECO:0000313" key="2">
    <source>
        <dbReference type="EMBL" id="OAA67467.1"/>
    </source>
</evidence>
<dbReference type="Pfam" id="PF22701">
    <property type="entry name" value="Mala_s_1-like"/>
    <property type="match status" value="1"/>
</dbReference>
<dbReference type="GeneID" id="30019935"/>
<dbReference type="OrthoDB" id="4434395at2759"/>
<name>A0A167ZFW4_CORFA</name>
<dbReference type="RefSeq" id="XP_018705456.1">
    <property type="nucleotide sequence ID" value="XM_018847249.1"/>
</dbReference>
<keyword evidence="1" id="KW-0732">Signal</keyword>
<gene>
    <name evidence="2" type="ORF">ISF_03643</name>
</gene>
<evidence type="ECO:0000256" key="1">
    <source>
        <dbReference type="SAM" id="SignalP"/>
    </source>
</evidence>
<feature type="signal peptide" evidence="1">
    <location>
        <begin position="1"/>
        <end position="16"/>
    </location>
</feature>
<dbReference type="CDD" id="cd12811">
    <property type="entry name" value="MALA"/>
    <property type="match status" value="1"/>
</dbReference>
<evidence type="ECO:0000313" key="3">
    <source>
        <dbReference type="Proteomes" id="UP000076744"/>
    </source>
</evidence>